<evidence type="ECO:0000256" key="3">
    <source>
        <dbReference type="ARBA" id="ARBA00022801"/>
    </source>
</evidence>
<protein>
    <submittedName>
        <fullName evidence="7">Hydrolase</fullName>
    </submittedName>
</protein>
<dbReference type="Pfam" id="PF00561">
    <property type="entry name" value="Abhydrolase_1"/>
    <property type="match status" value="1"/>
</dbReference>
<evidence type="ECO:0000259" key="6">
    <source>
        <dbReference type="Pfam" id="PF08386"/>
    </source>
</evidence>
<reference evidence="7" key="2">
    <citation type="submission" date="2020-09" db="EMBL/GenBank/DDBJ databases">
        <authorList>
            <person name="Sun Q."/>
            <person name="Zhou Y."/>
        </authorList>
    </citation>
    <scope>NUCLEOTIDE SEQUENCE</scope>
    <source>
        <strain evidence="7">CGMCC 4.5737</strain>
    </source>
</reference>
<evidence type="ECO:0000256" key="1">
    <source>
        <dbReference type="ARBA" id="ARBA00010088"/>
    </source>
</evidence>
<dbReference type="PANTHER" id="PTHR43248:SF29">
    <property type="entry name" value="TRIPEPTIDYL AMINOPEPTIDASE"/>
    <property type="match status" value="1"/>
</dbReference>
<feature type="signal peptide" evidence="4">
    <location>
        <begin position="1"/>
        <end position="27"/>
    </location>
</feature>
<feature type="chain" id="PRO_5035324616" evidence="4">
    <location>
        <begin position="28"/>
        <end position="517"/>
    </location>
</feature>
<keyword evidence="3 7" id="KW-0378">Hydrolase</keyword>
<evidence type="ECO:0000256" key="2">
    <source>
        <dbReference type="ARBA" id="ARBA00022729"/>
    </source>
</evidence>
<reference evidence="7" key="1">
    <citation type="journal article" date="2014" name="Int. J. Syst. Evol. Microbiol.">
        <title>Complete genome sequence of Corynebacterium casei LMG S-19264T (=DSM 44701T), isolated from a smear-ripened cheese.</title>
        <authorList>
            <consortium name="US DOE Joint Genome Institute (JGI-PGF)"/>
            <person name="Walter F."/>
            <person name="Albersmeier A."/>
            <person name="Kalinowski J."/>
            <person name="Ruckert C."/>
        </authorList>
    </citation>
    <scope>NUCLEOTIDE SEQUENCE</scope>
    <source>
        <strain evidence="7">CGMCC 4.5737</strain>
    </source>
</reference>
<evidence type="ECO:0000256" key="4">
    <source>
        <dbReference type="SAM" id="SignalP"/>
    </source>
</evidence>
<feature type="domain" description="AB hydrolase-1" evidence="5">
    <location>
        <begin position="95"/>
        <end position="258"/>
    </location>
</feature>
<accession>A0A8J3FSZ2</accession>
<dbReference type="PANTHER" id="PTHR43248">
    <property type="entry name" value="2-SUCCINYL-6-HYDROXY-2,4-CYCLOHEXADIENE-1-CARBOXYLATE SYNTHASE"/>
    <property type="match status" value="1"/>
</dbReference>
<dbReference type="GO" id="GO:0016787">
    <property type="term" value="F:hydrolase activity"/>
    <property type="evidence" value="ECO:0007669"/>
    <property type="project" value="UniProtKB-KW"/>
</dbReference>
<dbReference type="Pfam" id="PF08386">
    <property type="entry name" value="Abhydrolase_4"/>
    <property type="match status" value="1"/>
</dbReference>
<sequence length="517" mass="56541">MFLRRRFGVAAVIAALTGGLALVPSSAAGRHAAGVDGPVQPRLHWSACGDGFECATAQVPLDYRDPRGKLIDLAVIRLPASDQGLRIGSLFVNFGGPGSSGVSRLRERARWPWLFSPELRARFDLVSWDTRAVGRSTAVRCFETKAEQRKFFATFPELPGDRAGEPGFFARSRELVERCRDRAGELLPHMSTVNTARDLDLLRMAVGDRKLSYHGISYGTHVGAVYANLFPHRVRALAFDGSMDFAGNATGRTGNGFREPVDVRQDVARGIAETFTAFLDECAAAGPRCAFSSGDPHEKWRILAERARRHPITITEPDGSTATYTYSAVVNAAASLADPDDWPAVARTLQRLHEASGVPSVAAAGAPYVDNRPEAFHAIQCADSWVPRQEATYSRLAITEDRRVPYFGRIAVFGMMSCAYWPRESVRPYLGPWHRRIPPVLVINSRFDPATPLHGARDGLRELSRGRLLVVEGAGHTTMLVRSTCAEKVKRGYLVSGALPAAGASCPVDRRPFEPIH</sequence>
<dbReference type="SUPFAM" id="SSF53474">
    <property type="entry name" value="alpha/beta-Hydrolases"/>
    <property type="match status" value="1"/>
</dbReference>
<keyword evidence="8" id="KW-1185">Reference proteome</keyword>
<dbReference type="Gene3D" id="3.40.50.1820">
    <property type="entry name" value="alpha/beta hydrolase"/>
    <property type="match status" value="1"/>
</dbReference>
<proteinExistence type="inferred from homology"/>
<keyword evidence="2 4" id="KW-0732">Signal</keyword>
<dbReference type="EMBL" id="BMMK01000001">
    <property type="protein sequence ID" value="GGM33861.1"/>
    <property type="molecule type" value="Genomic_DNA"/>
</dbReference>
<dbReference type="AlphaFoldDB" id="A0A8J3FSZ2"/>
<comment type="similarity">
    <text evidence="1">Belongs to the peptidase S33 family.</text>
</comment>
<dbReference type="InterPro" id="IPR000073">
    <property type="entry name" value="AB_hydrolase_1"/>
</dbReference>
<dbReference type="RefSeq" id="WP_229685821.1">
    <property type="nucleotide sequence ID" value="NZ_BMMK01000001.1"/>
</dbReference>
<feature type="domain" description="Peptidase S33 tripeptidyl aminopeptidase-like C-terminal" evidence="6">
    <location>
        <begin position="405"/>
        <end position="506"/>
    </location>
</feature>
<comment type="caution">
    <text evidence="7">The sequence shown here is derived from an EMBL/GenBank/DDBJ whole genome shotgun (WGS) entry which is preliminary data.</text>
</comment>
<organism evidence="7 8">
    <name type="scientific">Longimycelium tulufanense</name>
    <dbReference type="NCBI Taxonomy" id="907463"/>
    <lineage>
        <taxon>Bacteria</taxon>
        <taxon>Bacillati</taxon>
        <taxon>Actinomycetota</taxon>
        <taxon>Actinomycetes</taxon>
        <taxon>Pseudonocardiales</taxon>
        <taxon>Pseudonocardiaceae</taxon>
        <taxon>Longimycelium</taxon>
    </lineage>
</organism>
<evidence type="ECO:0000313" key="8">
    <source>
        <dbReference type="Proteomes" id="UP000637578"/>
    </source>
</evidence>
<gene>
    <name evidence="7" type="ORF">GCM10012275_01580</name>
</gene>
<dbReference type="InterPro" id="IPR029058">
    <property type="entry name" value="AB_hydrolase_fold"/>
</dbReference>
<dbReference type="InterPro" id="IPR013595">
    <property type="entry name" value="Pept_S33_TAP-like_C"/>
</dbReference>
<evidence type="ECO:0000313" key="7">
    <source>
        <dbReference type="EMBL" id="GGM33861.1"/>
    </source>
</evidence>
<name>A0A8J3FSZ2_9PSEU</name>
<dbReference type="Proteomes" id="UP000637578">
    <property type="component" value="Unassembled WGS sequence"/>
</dbReference>
<dbReference type="InterPro" id="IPR051601">
    <property type="entry name" value="Serine_prot/Carboxylest_S33"/>
</dbReference>
<evidence type="ECO:0000259" key="5">
    <source>
        <dbReference type="Pfam" id="PF00561"/>
    </source>
</evidence>